<dbReference type="Proteomes" id="UP000249789">
    <property type="component" value="Unassembled WGS sequence"/>
</dbReference>
<name>A0A8G1RTX2_9EURO</name>
<dbReference type="GeneID" id="63867427"/>
<evidence type="ECO:0000313" key="1">
    <source>
        <dbReference type="EMBL" id="RAK77770.1"/>
    </source>
</evidence>
<organism evidence="1 2">
    <name type="scientific">Aspergillus fijiensis CBS 313.89</name>
    <dbReference type="NCBI Taxonomy" id="1448319"/>
    <lineage>
        <taxon>Eukaryota</taxon>
        <taxon>Fungi</taxon>
        <taxon>Dikarya</taxon>
        <taxon>Ascomycota</taxon>
        <taxon>Pezizomycotina</taxon>
        <taxon>Eurotiomycetes</taxon>
        <taxon>Eurotiomycetidae</taxon>
        <taxon>Eurotiales</taxon>
        <taxon>Aspergillaceae</taxon>
        <taxon>Aspergillus</taxon>
    </lineage>
</organism>
<dbReference type="VEuPathDB" id="FungiDB:BO72DRAFT_527265"/>
<dbReference type="EMBL" id="KZ824640">
    <property type="protein sequence ID" value="RAK77770.1"/>
    <property type="molecule type" value="Genomic_DNA"/>
</dbReference>
<keyword evidence="2" id="KW-1185">Reference proteome</keyword>
<dbReference type="AlphaFoldDB" id="A0A8G1RTX2"/>
<dbReference type="RefSeq" id="XP_040801780.1">
    <property type="nucleotide sequence ID" value="XM_040950092.1"/>
</dbReference>
<gene>
    <name evidence="1" type="ORF">BO72DRAFT_527265</name>
</gene>
<proteinExistence type="predicted"/>
<protein>
    <submittedName>
        <fullName evidence="1">Uncharacterized protein</fullName>
    </submittedName>
</protein>
<dbReference type="OrthoDB" id="4424523at2759"/>
<reference evidence="1 2" key="1">
    <citation type="submission" date="2018-02" db="EMBL/GenBank/DDBJ databases">
        <title>The genomes of Aspergillus section Nigri reveals drivers in fungal speciation.</title>
        <authorList>
            <consortium name="DOE Joint Genome Institute"/>
            <person name="Vesth T.C."/>
            <person name="Nybo J."/>
            <person name="Theobald S."/>
            <person name="Brandl J."/>
            <person name="Frisvad J.C."/>
            <person name="Nielsen K.F."/>
            <person name="Lyhne E.K."/>
            <person name="Kogle M.E."/>
            <person name="Kuo A."/>
            <person name="Riley R."/>
            <person name="Clum A."/>
            <person name="Nolan M."/>
            <person name="Lipzen A."/>
            <person name="Salamov A."/>
            <person name="Henrissat B."/>
            <person name="Wiebenga A."/>
            <person name="De vries R.P."/>
            <person name="Grigoriev I.V."/>
            <person name="Mortensen U.H."/>
            <person name="Andersen M.R."/>
            <person name="Baker S.E."/>
        </authorList>
    </citation>
    <scope>NUCLEOTIDE SEQUENCE [LARGE SCALE GENOMIC DNA]</scope>
    <source>
        <strain evidence="1 2">CBS 313.89</strain>
    </source>
</reference>
<sequence>MRLHRSLTVLRKPILNPHLHGPLIQRYHFHPWYTIPQEDINRVTIPKGPPLTDVPLNFPPDLLHRNQENYLTYISTLLQRFNGRTWGFPIFRAFTTSPTNVENKEKLWSAYLINLYRGIYTEFRKDENFRTARVETNPGQTDALFPRFYCPIIQPDVPILDENRDGGLGIGPATREAIRTRFAEWVSDTTEERDGPGAVAMRDEEVPQYRMCLVVDDYCLEQFQAARSEEQHHGAPMIVLERDWTPDKYRGYHRPEWTDGQIHKEPPEDENEEDWKPEDEILLTFFDKVEGSRAPVLGWMYARSNCPGSLYAAIAQERHHSAAYHAFVRPPGIYPDDSDALWKVQW</sequence>
<accession>A0A8G1RTX2</accession>
<evidence type="ECO:0000313" key="2">
    <source>
        <dbReference type="Proteomes" id="UP000249789"/>
    </source>
</evidence>